<dbReference type="Proteomes" id="UP000594034">
    <property type="component" value="Chromosome"/>
</dbReference>
<proteinExistence type="predicted"/>
<sequence length="69" mass="8322">MPTIKDTEQARLESDMMLHEAIKQWRPDRPRRWLAKYGNWPAEGRSPLAERYRAIRREAECLLVRSRVE</sequence>
<protein>
    <submittedName>
        <fullName evidence="1">Uncharacterized protein</fullName>
    </submittedName>
</protein>
<accession>A0A5J6X024</accession>
<name>A0A5J6X024_9GAMM</name>
<evidence type="ECO:0000313" key="1">
    <source>
        <dbReference type="EMBL" id="QFI55831.1"/>
    </source>
</evidence>
<keyword evidence="2" id="KW-1185">Reference proteome</keyword>
<evidence type="ECO:0000313" key="2">
    <source>
        <dbReference type="Proteomes" id="UP000594034"/>
    </source>
</evidence>
<reference evidence="1 2" key="1">
    <citation type="submission" date="2019-05" db="EMBL/GenBank/DDBJ databases">
        <title>OXA-830, a novel chromosomally encoded expanded-spectrum class D beta-lactamase in Aeromonas simiae.</title>
        <authorList>
            <person name="Zhou W."/>
            <person name="Chen Q."/>
        </authorList>
    </citation>
    <scope>NUCLEOTIDE SEQUENCE [LARGE SCALE GENOMIC DNA]</scope>
    <source>
        <strain evidence="1 2">A6</strain>
    </source>
</reference>
<dbReference type="AlphaFoldDB" id="A0A5J6X024"/>
<dbReference type="KEGG" id="asim:FE240_14740"/>
<dbReference type="EMBL" id="CP040449">
    <property type="protein sequence ID" value="QFI55831.1"/>
    <property type="molecule type" value="Genomic_DNA"/>
</dbReference>
<gene>
    <name evidence="1" type="ORF">FE240_14740</name>
</gene>
<organism evidence="1 2">
    <name type="scientific">Aeromonas simiae</name>
    <dbReference type="NCBI Taxonomy" id="218936"/>
    <lineage>
        <taxon>Bacteria</taxon>
        <taxon>Pseudomonadati</taxon>
        <taxon>Pseudomonadota</taxon>
        <taxon>Gammaproteobacteria</taxon>
        <taxon>Aeromonadales</taxon>
        <taxon>Aeromonadaceae</taxon>
        <taxon>Aeromonas</taxon>
    </lineage>
</organism>